<dbReference type="InterPro" id="IPR050680">
    <property type="entry name" value="YpeA/RimI_acetyltransf"/>
</dbReference>
<proteinExistence type="predicted"/>
<comment type="caution">
    <text evidence="4">The sequence shown here is derived from an EMBL/GenBank/DDBJ whole genome shotgun (WGS) entry which is preliminary data.</text>
</comment>
<dbReference type="GO" id="GO:0016747">
    <property type="term" value="F:acyltransferase activity, transferring groups other than amino-acyl groups"/>
    <property type="evidence" value="ECO:0007669"/>
    <property type="project" value="InterPro"/>
</dbReference>
<dbReference type="PROSITE" id="PS51186">
    <property type="entry name" value="GNAT"/>
    <property type="match status" value="1"/>
</dbReference>
<keyword evidence="1 4" id="KW-0808">Transferase</keyword>
<dbReference type="STRING" id="49547.MBCUR_11660"/>
<dbReference type="PATRIC" id="fig|49547.3.peg.1249"/>
<dbReference type="OrthoDB" id="43754at2157"/>
<sequence>MTKEELIFRKYISEEDSTKEIAKLIYTVDEETFINIFKTENKAISAIEKRFIVSNTIINLNKSMNEEYFVLKNIEGKIIGLILIVNGKKESILSEFIFYIKHLSIVEALKFIHISLMDKLVLSDFGLGDLYLAELAVDKKEQNKGYGKFLLSKTKEIAKNDGFSKVILDVDVRKEKAKKIYEKSGFKVFNKKMDKIFNKKRGMYNMEYIVE</sequence>
<evidence type="ECO:0000259" key="3">
    <source>
        <dbReference type="PROSITE" id="PS51186"/>
    </source>
</evidence>
<evidence type="ECO:0000313" key="5">
    <source>
        <dbReference type="Proteomes" id="UP000077245"/>
    </source>
</evidence>
<accession>A0A166AJG4</accession>
<dbReference type="Pfam" id="PF00583">
    <property type="entry name" value="Acetyltransf_1"/>
    <property type="match status" value="1"/>
</dbReference>
<organism evidence="4 5">
    <name type="scientific">Methanobrevibacter curvatus</name>
    <dbReference type="NCBI Taxonomy" id="49547"/>
    <lineage>
        <taxon>Archaea</taxon>
        <taxon>Methanobacteriati</taxon>
        <taxon>Methanobacteriota</taxon>
        <taxon>Methanomada group</taxon>
        <taxon>Methanobacteria</taxon>
        <taxon>Methanobacteriales</taxon>
        <taxon>Methanobacteriaceae</taxon>
        <taxon>Methanobrevibacter</taxon>
    </lineage>
</organism>
<dbReference type="PANTHER" id="PTHR43420:SF12">
    <property type="entry name" value="N-ACETYLTRANSFERASE DOMAIN-CONTAINING PROTEIN"/>
    <property type="match status" value="1"/>
</dbReference>
<keyword evidence="5" id="KW-1185">Reference proteome</keyword>
<dbReference type="RefSeq" id="WP_067091452.1">
    <property type="nucleotide sequence ID" value="NZ_LWMV01000173.1"/>
</dbReference>
<evidence type="ECO:0000256" key="2">
    <source>
        <dbReference type="ARBA" id="ARBA00023315"/>
    </source>
</evidence>
<name>A0A166AJG4_9EURY</name>
<feature type="domain" description="N-acetyltransferase" evidence="3">
    <location>
        <begin position="23"/>
        <end position="211"/>
    </location>
</feature>
<dbReference type="Gene3D" id="3.40.630.30">
    <property type="match status" value="1"/>
</dbReference>
<reference evidence="4 5" key="1">
    <citation type="submission" date="2016-04" db="EMBL/GenBank/DDBJ databases">
        <title>Genome sequence of Methanobrevibacter curvatus DSM 11111.</title>
        <authorList>
            <person name="Poehlein A."/>
            <person name="Seedorf H."/>
            <person name="Daniel R."/>
        </authorList>
    </citation>
    <scope>NUCLEOTIDE SEQUENCE [LARGE SCALE GENOMIC DNA]</scope>
    <source>
        <strain evidence="4 5">DSM 11111</strain>
    </source>
</reference>
<dbReference type="AlphaFoldDB" id="A0A166AJG4"/>
<dbReference type="EMBL" id="LWMV01000173">
    <property type="protein sequence ID" value="KZX12109.1"/>
    <property type="molecule type" value="Genomic_DNA"/>
</dbReference>
<dbReference type="InterPro" id="IPR016181">
    <property type="entry name" value="Acyl_CoA_acyltransferase"/>
</dbReference>
<gene>
    <name evidence="4" type="ORF">MBCUR_11660</name>
</gene>
<protein>
    <submittedName>
        <fullName evidence="4">Acetyltransferase (GNAT) family protein</fullName>
    </submittedName>
</protein>
<dbReference type="PANTHER" id="PTHR43420">
    <property type="entry name" value="ACETYLTRANSFERASE"/>
    <property type="match status" value="1"/>
</dbReference>
<dbReference type="Proteomes" id="UP000077245">
    <property type="component" value="Unassembled WGS sequence"/>
</dbReference>
<keyword evidence="2" id="KW-0012">Acyltransferase</keyword>
<dbReference type="CDD" id="cd04301">
    <property type="entry name" value="NAT_SF"/>
    <property type="match status" value="1"/>
</dbReference>
<evidence type="ECO:0000256" key="1">
    <source>
        <dbReference type="ARBA" id="ARBA00022679"/>
    </source>
</evidence>
<dbReference type="InterPro" id="IPR000182">
    <property type="entry name" value="GNAT_dom"/>
</dbReference>
<dbReference type="SUPFAM" id="SSF55729">
    <property type="entry name" value="Acyl-CoA N-acyltransferases (Nat)"/>
    <property type="match status" value="1"/>
</dbReference>
<evidence type="ECO:0000313" key="4">
    <source>
        <dbReference type="EMBL" id="KZX12109.1"/>
    </source>
</evidence>